<accession>A0ABP7IRS3</accession>
<dbReference type="PANTHER" id="PTHR33695">
    <property type="entry name" value="LIPOPROTEIN SIGNAL PEPTIDASE"/>
    <property type="match status" value="1"/>
</dbReference>
<evidence type="ECO:0000256" key="3">
    <source>
        <dbReference type="ARBA" id="ARBA00022670"/>
    </source>
</evidence>
<evidence type="ECO:0000256" key="5">
    <source>
        <dbReference type="ARBA" id="ARBA00022750"/>
    </source>
</evidence>
<proteinExistence type="inferred from homology"/>
<feature type="transmembrane region" description="Helical" evidence="9">
    <location>
        <begin position="79"/>
        <end position="108"/>
    </location>
</feature>
<feature type="active site" evidence="9">
    <location>
        <position position="148"/>
    </location>
</feature>
<feature type="transmembrane region" description="Helical" evidence="9">
    <location>
        <begin position="159"/>
        <end position="183"/>
    </location>
</feature>
<feature type="region of interest" description="Disordered" evidence="12">
    <location>
        <begin position="1"/>
        <end position="26"/>
    </location>
</feature>
<keyword evidence="5 9" id="KW-0064">Aspartyl protease</keyword>
<evidence type="ECO:0000313" key="13">
    <source>
        <dbReference type="EMBL" id="GAA3825336.1"/>
    </source>
</evidence>
<keyword evidence="8 9" id="KW-0472">Membrane</keyword>
<dbReference type="HAMAP" id="MF_00161">
    <property type="entry name" value="LspA"/>
    <property type="match status" value="1"/>
</dbReference>
<comment type="catalytic activity">
    <reaction evidence="9 10">
        <text>Release of signal peptides from bacterial membrane prolipoproteins. Hydrolyzes -Xaa-Yaa-Zaa-|-(S,diacylglyceryl)Cys-, in which Xaa is hydrophobic (preferably Leu), and Yaa (Ala or Ser) and Zaa (Gly or Ala) have small, neutral side chains.</text>
        <dbReference type="EC" id="3.4.23.36"/>
    </reaction>
</comment>
<name>A0ABP7IRS3_9PSEU</name>
<dbReference type="EMBL" id="BAABCM010000007">
    <property type="protein sequence ID" value="GAA3825336.1"/>
    <property type="molecule type" value="Genomic_DNA"/>
</dbReference>
<evidence type="ECO:0000256" key="10">
    <source>
        <dbReference type="RuleBase" id="RU000594"/>
    </source>
</evidence>
<comment type="similarity">
    <text evidence="1 9 11">Belongs to the peptidase A8 family.</text>
</comment>
<feature type="transmembrane region" description="Helical" evidence="9">
    <location>
        <begin position="115"/>
        <end position="132"/>
    </location>
</feature>
<feature type="compositionally biased region" description="Polar residues" evidence="12">
    <location>
        <begin position="1"/>
        <end position="10"/>
    </location>
</feature>
<comment type="pathway">
    <text evidence="9">Protein modification; lipoprotein biosynthesis (signal peptide cleavage).</text>
</comment>
<keyword evidence="2 9" id="KW-1003">Cell membrane</keyword>
<keyword evidence="14" id="KW-1185">Reference proteome</keyword>
<evidence type="ECO:0000256" key="1">
    <source>
        <dbReference type="ARBA" id="ARBA00006139"/>
    </source>
</evidence>
<reference evidence="14" key="1">
    <citation type="journal article" date="2019" name="Int. J. Syst. Evol. Microbiol.">
        <title>The Global Catalogue of Microorganisms (GCM) 10K type strain sequencing project: providing services to taxonomists for standard genome sequencing and annotation.</title>
        <authorList>
            <consortium name="The Broad Institute Genomics Platform"/>
            <consortium name="The Broad Institute Genome Sequencing Center for Infectious Disease"/>
            <person name="Wu L."/>
            <person name="Ma J."/>
        </authorList>
    </citation>
    <scope>NUCLEOTIDE SEQUENCE [LARGE SCALE GENOMIC DNA]</scope>
    <source>
        <strain evidence="14">JCM 17017</strain>
    </source>
</reference>
<comment type="caution">
    <text evidence="13">The sequence shown here is derived from an EMBL/GenBank/DDBJ whole genome shotgun (WGS) entry which is preliminary data.</text>
</comment>
<dbReference type="PRINTS" id="PR00781">
    <property type="entry name" value="LIPOSIGPTASE"/>
</dbReference>
<evidence type="ECO:0000256" key="7">
    <source>
        <dbReference type="ARBA" id="ARBA00022989"/>
    </source>
</evidence>
<keyword evidence="3 9" id="KW-0645">Protease</keyword>
<evidence type="ECO:0000256" key="6">
    <source>
        <dbReference type="ARBA" id="ARBA00022801"/>
    </source>
</evidence>
<evidence type="ECO:0000256" key="9">
    <source>
        <dbReference type="HAMAP-Rule" id="MF_00161"/>
    </source>
</evidence>
<dbReference type="Proteomes" id="UP001501624">
    <property type="component" value="Unassembled WGS sequence"/>
</dbReference>
<organism evidence="13 14">
    <name type="scientific">Amycolatopsis tucumanensis</name>
    <dbReference type="NCBI Taxonomy" id="401106"/>
    <lineage>
        <taxon>Bacteria</taxon>
        <taxon>Bacillati</taxon>
        <taxon>Actinomycetota</taxon>
        <taxon>Actinomycetes</taxon>
        <taxon>Pseudonocardiales</taxon>
        <taxon>Pseudonocardiaceae</taxon>
        <taxon>Amycolatopsis</taxon>
    </lineage>
</organism>
<evidence type="ECO:0000256" key="12">
    <source>
        <dbReference type="SAM" id="MobiDB-lite"/>
    </source>
</evidence>
<evidence type="ECO:0000313" key="14">
    <source>
        <dbReference type="Proteomes" id="UP001501624"/>
    </source>
</evidence>
<dbReference type="NCBIfam" id="TIGR00077">
    <property type="entry name" value="lspA"/>
    <property type="match status" value="1"/>
</dbReference>
<sequence length="196" mass="20747">MDNGGVSSDPQPSPEPDTVPDEQPATPPKRRALLLAVIAIVVFAADVVTKSVVVATLEGHEPVRVLGGLVYLQLIRNPFAAFGMGVTGMTWVFAIVAFGVVIALIWFAKRLRSPGWAIGLGLILAGALGNLVDRVFRAPGVLRGHVVDFVSLFAPNGDVWPVFNVADSAICVGGVLIVLLSLLGREYDGTVKRAKR</sequence>
<dbReference type="InterPro" id="IPR001872">
    <property type="entry name" value="Peptidase_A8"/>
</dbReference>
<dbReference type="Pfam" id="PF01252">
    <property type="entry name" value="Peptidase_A8"/>
    <property type="match status" value="1"/>
</dbReference>
<evidence type="ECO:0000256" key="11">
    <source>
        <dbReference type="RuleBase" id="RU004181"/>
    </source>
</evidence>
<comment type="function">
    <text evidence="9 10">This protein specifically catalyzes the removal of signal peptides from prolipoproteins.</text>
</comment>
<dbReference type="PANTHER" id="PTHR33695:SF1">
    <property type="entry name" value="LIPOPROTEIN SIGNAL PEPTIDASE"/>
    <property type="match status" value="1"/>
</dbReference>
<keyword evidence="6 9" id="KW-0378">Hydrolase</keyword>
<dbReference type="PROSITE" id="PS00855">
    <property type="entry name" value="SPASE_II"/>
    <property type="match status" value="1"/>
</dbReference>
<evidence type="ECO:0000256" key="2">
    <source>
        <dbReference type="ARBA" id="ARBA00022475"/>
    </source>
</evidence>
<gene>
    <name evidence="13" type="primary">lspA_1</name>
    <name evidence="9" type="synonym">lspA</name>
    <name evidence="13" type="ORF">GCM10022380_50140</name>
</gene>
<feature type="transmembrane region" description="Helical" evidence="9">
    <location>
        <begin position="32"/>
        <end position="57"/>
    </location>
</feature>
<keyword evidence="4 9" id="KW-0812">Transmembrane</keyword>
<evidence type="ECO:0000256" key="8">
    <source>
        <dbReference type="ARBA" id="ARBA00023136"/>
    </source>
</evidence>
<feature type="active site" evidence="9">
    <location>
        <position position="167"/>
    </location>
</feature>
<protein>
    <recommendedName>
        <fullName evidence="9">Lipoprotein signal peptidase</fullName>
        <ecNumber evidence="9">3.4.23.36</ecNumber>
    </recommendedName>
    <alternativeName>
        <fullName evidence="9">Prolipoprotein signal peptidase</fullName>
    </alternativeName>
    <alternativeName>
        <fullName evidence="9">Signal peptidase II</fullName>
        <shortName evidence="9">SPase II</shortName>
    </alternativeName>
</protein>
<evidence type="ECO:0000256" key="4">
    <source>
        <dbReference type="ARBA" id="ARBA00022692"/>
    </source>
</evidence>
<keyword evidence="7 9" id="KW-1133">Transmembrane helix</keyword>
<dbReference type="EC" id="3.4.23.36" evidence="9"/>
<comment type="subcellular location">
    <subcellularLocation>
        <location evidence="9">Cell membrane</location>
        <topology evidence="9">Multi-pass membrane protein</topology>
    </subcellularLocation>
</comment>